<keyword evidence="2" id="KW-1185">Reference proteome</keyword>
<evidence type="ECO:0000313" key="2">
    <source>
        <dbReference type="Proteomes" id="UP000589620"/>
    </source>
</evidence>
<accession>A0A852SUH8</accession>
<organism evidence="1 2">
    <name type="scientific">Leifsonia soli</name>
    <dbReference type="NCBI Taxonomy" id="582665"/>
    <lineage>
        <taxon>Bacteria</taxon>
        <taxon>Bacillati</taxon>
        <taxon>Actinomycetota</taxon>
        <taxon>Actinomycetes</taxon>
        <taxon>Micrococcales</taxon>
        <taxon>Microbacteriaceae</taxon>
        <taxon>Leifsonia</taxon>
    </lineage>
</organism>
<dbReference type="AlphaFoldDB" id="A0A852SUH8"/>
<gene>
    <name evidence="1" type="ORF">BJ963_000138</name>
</gene>
<reference evidence="1 2" key="1">
    <citation type="submission" date="2020-07" db="EMBL/GenBank/DDBJ databases">
        <title>Sequencing the genomes of 1000 actinobacteria strains.</title>
        <authorList>
            <person name="Klenk H.-P."/>
        </authorList>
    </citation>
    <scope>NUCLEOTIDE SEQUENCE [LARGE SCALE GENOMIC DNA]</scope>
    <source>
        <strain evidence="1 2">DSM 23871</strain>
    </source>
</reference>
<dbReference type="Proteomes" id="UP000589620">
    <property type="component" value="Unassembled WGS sequence"/>
</dbReference>
<sequence length="282" mass="30895">MYAEEFAGAGSTVMRGEQLSLLASDALGRTAEVSYRPLTDDFRNATLFLTKGALKVATAERLQALRDAGNRMLFDVVDEAPPPTTGFADALVAASITAFLDLQRDHPGIEVLLVNHHVDPRLDAAAAGDRPADRLRAGYFGELVNAVLSPAIEEIVTPVLVDTSRQDPAWLARVPEFNLHYAVRRFRAADLHKPFLKGFTAAHAGCNILIQRGQVEALHWLGDDYPYLIAGEPDDAAIVAELERLRDDFGSPAWQSGLETMRGVRERTSRQRIAAEVARALR</sequence>
<proteinExistence type="predicted"/>
<evidence type="ECO:0008006" key="3">
    <source>
        <dbReference type="Google" id="ProtNLM"/>
    </source>
</evidence>
<protein>
    <recommendedName>
        <fullName evidence="3">Glycosyltransferase family 1 protein</fullName>
    </recommendedName>
</protein>
<dbReference type="EMBL" id="JACCBJ010000001">
    <property type="protein sequence ID" value="NYD72619.1"/>
    <property type="molecule type" value="Genomic_DNA"/>
</dbReference>
<evidence type="ECO:0000313" key="1">
    <source>
        <dbReference type="EMBL" id="NYD72619.1"/>
    </source>
</evidence>
<comment type="caution">
    <text evidence="1">The sequence shown here is derived from an EMBL/GenBank/DDBJ whole genome shotgun (WGS) entry which is preliminary data.</text>
</comment>
<name>A0A852SUH8_9MICO</name>